<reference evidence="3" key="1">
    <citation type="submission" date="2023-01" db="EMBL/GenBank/DDBJ databases">
        <authorList>
            <person name="Van Ghelder C."/>
            <person name="Rancurel C."/>
        </authorList>
    </citation>
    <scope>NUCLEOTIDE SEQUENCE</scope>
    <source>
        <strain evidence="3">CNCM I-4278</strain>
    </source>
</reference>
<dbReference type="OrthoDB" id="5215637at2759"/>
<evidence type="ECO:0000313" key="4">
    <source>
        <dbReference type="Proteomes" id="UP001152607"/>
    </source>
</evidence>
<dbReference type="AlphaFoldDB" id="A0A9W4XSA4"/>
<keyword evidence="4" id="KW-1185">Reference proteome</keyword>
<keyword evidence="2" id="KW-0472">Membrane</keyword>
<protein>
    <submittedName>
        <fullName evidence="3">Uncharacterized protein</fullName>
    </submittedName>
</protein>
<accession>A0A9W4XSA4</accession>
<feature type="region of interest" description="Disordered" evidence="1">
    <location>
        <begin position="268"/>
        <end position="315"/>
    </location>
</feature>
<feature type="compositionally biased region" description="Polar residues" evidence="1">
    <location>
        <begin position="306"/>
        <end position="315"/>
    </location>
</feature>
<gene>
    <name evidence="3" type="ORF">PDIGIT_LOCUS11945</name>
</gene>
<feature type="compositionally biased region" description="Basic and acidic residues" evidence="1">
    <location>
        <begin position="277"/>
        <end position="296"/>
    </location>
</feature>
<evidence type="ECO:0000256" key="1">
    <source>
        <dbReference type="SAM" id="MobiDB-lite"/>
    </source>
</evidence>
<dbReference type="Proteomes" id="UP001152607">
    <property type="component" value="Unassembled WGS sequence"/>
</dbReference>
<comment type="caution">
    <text evidence="3">The sequence shown here is derived from an EMBL/GenBank/DDBJ whole genome shotgun (WGS) entry which is preliminary data.</text>
</comment>
<feature type="transmembrane region" description="Helical" evidence="2">
    <location>
        <begin position="211"/>
        <end position="238"/>
    </location>
</feature>
<feature type="region of interest" description="Disordered" evidence="1">
    <location>
        <begin position="145"/>
        <end position="210"/>
    </location>
</feature>
<feature type="compositionally biased region" description="Polar residues" evidence="1">
    <location>
        <begin position="197"/>
        <end position="210"/>
    </location>
</feature>
<evidence type="ECO:0000256" key="2">
    <source>
        <dbReference type="SAM" id="Phobius"/>
    </source>
</evidence>
<keyword evidence="2" id="KW-1133">Transmembrane helix</keyword>
<dbReference type="EMBL" id="CAOQHR010000008">
    <property type="protein sequence ID" value="CAI6338810.1"/>
    <property type="molecule type" value="Genomic_DNA"/>
</dbReference>
<proteinExistence type="predicted"/>
<name>A0A9W4XSA4_9PLEO</name>
<feature type="compositionally biased region" description="Low complexity" evidence="1">
    <location>
        <begin position="145"/>
        <end position="192"/>
    </location>
</feature>
<keyword evidence="2" id="KW-0812">Transmembrane</keyword>
<evidence type="ECO:0000313" key="3">
    <source>
        <dbReference type="EMBL" id="CAI6338810.1"/>
    </source>
</evidence>
<sequence>MASQCFYPNGTIYNDVIPCNGTAVADGQHSSCCRSNDLCLTNGLCMSTEDHDADRNYYWREGCTDESYSDNACPKQCTSGDFANDNHKIFHCPSSDNTKWTCKDPAKPHPLVGTVTDGCDDPNLVFTDIAPLIYATAKLPSVSTATSKSAGSSATPAASPASTAISASSEPTNSSPSSNTSSSPSNHPSSNPMGALTSGSPQPSEPASTSALTIGLGVGIPLGVISIASLAAVVFLLLRRRRRADKAEGLASYQAKDAEIHEVYTPSWTDSQYPSEKYAHEATTRLHEANAQREAAELPVPDAELPSSSTKSLKR</sequence>
<organism evidence="3 4">
    <name type="scientific">Periconia digitata</name>
    <dbReference type="NCBI Taxonomy" id="1303443"/>
    <lineage>
        <taxon>Eukaryota</taxon>
        <taxon>Fungi</taxon>
        <taxon>Dikarya</taxon>
        <taxon>Ascomycota</taxon>
        <taxon>Pezizomycotina</taxon>
        <taxon>Dothideomycetes</taxon>
        <taxon>Pleosporomycetidae</taxon>
        <taxon>Pleosporales</taxon>
        <taxon>Massarineae</taxon>
        <taxon>Periconiaceae</taxon>
        <taxon>Periconia</taxon>
    </lineage>
</organism>